<dbReference type="Proteomes" id="UP000827872">
    <property type="component" value="Linkage Group LG03"/>
</dbReference>
<name>A0ACB8EHW9_9SAUR</name>
<accession>A0ACB8EHW9</accession>
<proteinExistence type="predicted"/>
<evidence type="ECO:0000313" key="2">
    <source>
        <dbReference type="Proteomes" id="UP000827872"/>
    </source>
</evidence>
<keyword evidence="2" id="KW-1185">Reference proteome</keyword>
<protein>
    <submittedName>
        <fullName evidence="1">Uncharacterized protein</fullName>
    </submittedName>
</protein>
<dbReference type="EMBL" id="CM037616">
    <property type="protein sequence ID" value="KAH7991796.1"/>
    <property type="molecule type" value="Genomic_DNA"/>
</dbReference>
<organism evidence="1 2">
    <name type="scientific">Sphaerodactylus townsendi</name>
    <dbReference type="NCBI Taxonomy" id="933632"/>
    <lineage>
        <taxon>Eukaryota</taxon>
        <taxon>Metazoa</taxon>
        <taxon>Chordata</taxon>
        <taxon>Craniata</taxon>
        <taxon>Vertebrata</taxon>
        <taxon>Euteleostomi</taxon>
        <taxon>Lepidosauria</taxon>
        <taxon>Squamata</taxon>
        <taxon>Bifurcata</taxon>
        <taxon>Gekkota</taxon>
        <taxon>Sphaerodactylidae</taxon>
        <taxon>Sphaerodactylus</taxon>
    </lineage>
</organism>
<sequence length="127" mass="14617">MTVRSSDISWYYSPPLAKKVDIFHVPENKLPVKAILATSSTHKSPCGSYSDEDCIGEVHDRILLLVGFEPVIFQSIVFWHELLLPRILSLPFPSLGRVRGRRGEDVRWRELGLKQLFCFPYAENQLF</sequence>
<reference evidence="1" key="1">
    <citation type="submission" date="2021-08" db="EMBL/GenBank/DDBJ databases">
        <title>The first chromosome-level gecko genome reveals the dynamic sex chromosomes of Neotropical dwarf geckos (Sphaerodactylidae: Sphaerodactylus).</title>
        <authorList>
            <person name="Pinto B.J."/>
            <person name="Keating S.E."/>
            <person name="Gamble T."/>
        </authorList>
    </citation>
    <scope>NUCLEOTIDE SEQUENCE</scope>
    <source>
        <strain evidence="1">TG3544</strain>
    </source>
</reference>
<gene>
    <name evidence="1" type="ORF">K3G42_011999</name>
</gene>
<evidence type="ECO:0000313" key="1">
    <source>
        <dbReference type="EMBL" id="KAH7991796.1"/>
    </source>
</evidence>
<comment type="caution">
    <text evidence="1">The sequence shown here is derived from an EMBL/GenBank/DDBJ whole genome shotgun (WGS) entry which is preliminary data.</text>
</comment>